<feature type="compositionally biased region" description="Basic and acidic residues" evidence="1">
    <location>
        <begin position="365"/>
        <end position="383"/>
    </location>
</feature>
<dbReference type="EMBL" id="JAWDIP010000003">
    <property type="protein sequence ID" value="MDY0395388.1"/>
    <property type="molecule type" value="Genomic_DNA"/>
</dbReference>
<evidence type="ECO:0000313" key="3">
    <source>
        <dbReference type="Proteomes" id="UP001281447"/>
    </source>
</evidence>
<accession>A0ABU5C7W5</accession>
<evidence type="ECO:0000313" key="2">
    <source>
        <dbReference type="EMBL" id="MDY0395388.1"/>
    </source>
</evidence>
<evidence type="ECO:0008006" key="4">
    <source>
        <dbReference type="Google" id="ProtNLM"/>
    </source>
</evidence>
<dbReference type="Proteomes" id="UP001281447">
    <property type="component" value="Unassembled WGS sequence"/>
</dbReference>
<feature type="compositionally biased region" description="Polar residues" evidence="1">
    <location>
        <begin position="352"/>
        <end position="364"/>
    </location>
</feature>
<organism evidence="2 3">
    <name type="scientific">Tigheibacillus halophilus</name>
    <dbReference type="NCBI Taxonomy" id="361280"/>
    <lineage>
        <taxon>Bacteria</taxon>
        <taxon>Bacillati</taxon>
        <taxon>Bacillota</taxon>
        <taxon>Bacilli</taxon>
        <taxon>Bacillales</taxon>
        <taxon>Bacillaceae</taxon>
        <taxon>Tigheibacillus</taxon>
    </lineage>
</organism>
<dbReference type="RefSeq" id="WP_390356343.1">
    <property type="nucleotide sequence ID" value="NZ_JBHUIZ010000012.1"/>
</dbReference>
<keyword evidence="3" id="KW-1185">Reference proteome</keyword>
<protein>
    <recommendedName>
        <fullName evidence="4">Recombination protein RecT</fullName>
    </recommendedName>
</protein>
<reference evidence="2 3" key="1">
    <citation type="submission" date="2023-10" db="EMBL/GenBank/DDBJ databases">
        <title>Virgibacillus halophilus 5B73C genome.</title>
        <authorList>
            <person name="Miliotis G."/>
            <person name="Sengupta P."/>
            <person name="Hameed A."/>
            <person name="Chuvochina M."/>
            <person name="Mcdonagh F."/>
            <person name="Simpson A.C."/>
            <person name="Singh N.K."/>
            <person name="Rekha P.D."/>
            <person name="Raman K."/>
            <person name="Hugenholtz P."/>
            <person name="Venkateswaran K."/>
        </authorList>
    </citation>
    <scope>NUCLEOTIDE SEQUENCE [LARGE SCALE GENOMIC DNA]</scope>
    <source>
        <strain evidence="2 3">5B73C</strain>
    </source>
</reference>
<evidence type="ECO:0000256" key="1">
    <source>
        <dbReference type="SAM" id="MobiDB-lite"/>
    </source>
</evidence>
<gene>
    <name evidence="2" type="ORF">RWE15_14300</name>
</gene>
<feature type="region of interest" description="Disordered" evidence="1">
    <location>
        <begin position="317"/>
        <end position="389"/>
    </location>
</feature>
<proteinExistence type="predicted"/>
<name>A0ABU5C7W5_9BACI</name>
<comment type="caution">
    <text evidence="2">The sequence shown here is derived from an EMBL/GenBank/DDBJ whole genome shotgun (WGS) entry which is preliminary data.</text>
</comment>
<sequence>MTDQNQIVEKQEFSTALTKINNTYFPMIQRQLDGNGLKMDEYAKRCVMSAITSINETLDKQGVSWNNPQLDQSNVTQILLQVASLKLNSAASPNEVYFQVRNVKRKKQGGPDEWKKQIEMGIEGDGNDAILSRFGRNVDQVMQHWLVREEDGFTYPGFNGLEMTPPTWQPTGKGEVIRVVYPIKKNDGTVDFHIAEREDVLKNLIAHINNNMMNETFGIAKDRYNATAEQKKQIAAKKQEVLNKVKEQGLIKSLDDPELHPYISPAWRDPQSRESMLIRKMRNNIVKKIPKDFGNAFVGKNYDEVTDESQRQVRKEINENANNEVLDFENPEPETERKVDQETGEIEYTEYQEVNEQQPAADNQPKNDVDQVINDMDKQEKSQQVEAPF</sequence>